<sequence length="1146" mass="130503">MQVNRLLIGVFIFLTACLPFLASSQVNTVDYGKNRIQYKKFKWKFYQTQNFNTYFNQDGLELGKFVAQVAEDELRSIEEATEYSLQRRANLIVYNSYDDYKTSNIGLGIDWQNAGGLTKLVNNKVVLYYDGNHDHLKEQVREGIARILTDNILFGDDIGEVASNAALLDLPKWLTDGYVAYTAENWSTALDDQLKSAMLSGTYRNFYQFAFEQPLLAGHAFWYYIGEKYKKENVTYFLYLARLYKNLNTASQRIAKKKFKDVLADFMEYESNKYYQDIRKRRNAPKGKLSVVEEVSKDHDYYRFVGNPNAKNNSYAVVEFTKGVYQVKYVDNLYENHILLKYGVKTQQGDINPNYPILAWDGKGTRLLVMYWKDGKINMFVYDAIAGIKRFKQTIEGFSQILDAGFMFDANTLLLSAVKNGHSDLFTFKIDNGRTKQLTNDVYDDINPSIVAFPNRSGIIFASNRPGPNAPGSDTALPSRYPFNIFLIDLNNTNDIKQISQLTDVKHGNAMYPSQYNTNHFTFVSDENGIGNRWAGFFSTQRTGLDTLLYIGDEVLRNPEPQELDSTLQAWQKDQPDSVSYFQTYKDSTYTFPITNYQSSLLETRTAGNNGQVSEVRREGDYKFLYKLRVDSVALRRRNVNARPTDYMKKILQQERLGQPATVTVQDTTAQQPADKNSGFQTEFENEPANNKDSTLQSLQEPTAPASKPGVLATAGLFNYGLKFSADYVLAGFTNNVLINRYQPYTGGNLPVRLNNGNDVSWTFRVGVSDIMEDIKLIGGFRFGTSIADKDVFLSLQNLRKRIDWGITYYRSNIHDYEGFYGSYFNSAPGSKATYGNNVITNLYQANASFPFDEVRSIRLIAGLRTDKGVIRPYDLYNQTPDANAFGLKDSVAKTLITRLEYVYDNTINPAQNIWNGLRWKIYADFQVPMGQSSLKGKHILNVGVDARNYVRIYRNFIWATRAAADFSLGEAKMIYYLGGMDGWVIPKYYGDNPPKSNYHYAYQTLAVNMRGFKQNIANGNNNIVLNSELRLPVFTTLFNKPINNAFIRNFQLIQFIDLGTAWEGSFTNIKRPTRVYSPDPNTDLNANNNPIQVRLKAGGLGPLAGGYGFGARSTLLGYFLKFDVGYPMRGLFREPVYYFSLGLDF</sequence>
<accession>A0A4V5UUX9</accession>
<feature type="chain" id="PRO_5020880601" description="Bacterial surface antigen (D15) domain-containing protein" evidence="2">
    <location>
        <begin position="23"/>
        <end position="1146"/>
    </location>
</feature>
<evidence type="ECO:0000256" key="2">
    <source>
        <dbReference type="SAM" id="SignalP"/>
    </source>
</evidence>
<dbReference type="SUPFAM" id="SSF82171">
    <property type="entry name" value="DPP6 N-terminal domain-like"/>
    <property type="match status" value="1"/>
</dbReference>
<feature type="region of interest" description="Disordered" evidence="1">
    <location>
        <begin position="658"/>
        <end position="707"/>
    </location>
</feature>
<name>A0A4V5UUX9_9BACT</name>
<proteinExistence type="predicted"/>
<dbReference type="EMBL" id="SZQL01000002">
    <property type="protein sequence ID" value="TKK70843.1"/>
    <property type="molecule type" value="Genomic_DNA"/>
</dbReference>
<dbReference type="RefSeq" id="WP_137260442.1">
    <property type="nucleotide sequence ID" value="NZ_SZQL01000002.1"/>
</dbReference>
<keyword evidence="4" id="KW-1185">Reference proteome</keyword>
<evidence type="ECO:0000313" key="4">
    <source>
        <dbReference type="Proteomes" id="UP000305848"/>
    </source>
</evidence>
<evidence type="ECO:0000313" key="3">
    <source>
        <dbReference type="EMBL" id="TKK70843.1"/>
    </source>
</evidence>
<feature type="compositionally biased region" description="Low complexity" evidence="1">
    <location>
        <begin position="659"/>
        <end position="675"/>
    </location>
</feature>
<dbReference type="Gene3D" id="2.120.10.30">
    <property type="entry name" value="TolB, C-terminal domain"/>
    <property type="match status" value="1"/>
</dbReference>
<comment type="caution">
    <text evidence="3">The sequence shown here is derived from an EMBL/GenBank/DDBJ whole genome shotgun (WGS) entry which is preliminary data.</text>
</comment>
<evidence type="ECO:0008006" key="5">
    <source>
        <dbReference type="Google" id="ProtNLM"/>
    </source>
</evidence>
<evidence type="ECO:0000256" key="1">
    <source>
        <dbReference type="SAM" id="MobiDB-lite"/>
    </source>
</evidence>
<protein>
    <recommendedName>
        <fullName evidence="5">Bacterial surface antigen (D15) domain-containing protein</fullName>
    </recommendedName>
</protein>
<gene>
    <name evidence="3" type="ORF">FC093_03875</name>
</gene>
<dbReference type="OrthoDB" id="9760276at2"/>
<dbReference type="AlphaFoldDB" id="A0A4V5UUX9"/>
<keyword evidence="2" id="KW-0732">Signal</keyword>
<dbReference type="Proteomes" id="UP000305848">
    <property type="component" value="Unassembled WGS sequence"/>
</dbReference>
<dbReference type="InterPro" id="IPR011042">
    <property type="entry name" value="6-blade_b-propeller_TolB-like"/>
</dbReference>
<dbReference type="PROSITE" id="PS51257">
    <property type="entry name" value="PROKAR_LIPOPROTEIN"/>
    <property type="match status" value="1"/>
</dbReference>
<feature type="compositionally biased region" description="Polar residues" evidence="1">
    <location>
        <begin position="678"/>
        <end position="701"/>
    </location>
</feature>
<organism evidence="3 4">
    <name type="scientific">Ilyomonas limi</name>
    <dbReference type="NCBI Taxonomy" id="2575867"/>
    <lineage>
        <taxon>Bacteria</taxon>
        <taxon>Pseudomonadati</taxon>
        <taxon>Bacteroidota</taxon>
        <taxon>Chitinophagia</taxon>
        <taxon>Chitinophagales</taxon>
        <taxon>Chitinophagaceae</taxon>
        <taxon>Ilyomonas</taxon>
    </lineage>
</organism>
<feature type="signal peptide" evidence="2">
    <location>
        <begin position="1"/>
        <end position="22"/>
    </location>
</feature>
<reference evidence="3 4" key="1">
    <citation type="submission" date="2019-05" db="EMBL/GenBank/DDBJ databases">
        <title>Panacibacter sp. strain 17mud1-8 Genome sequencing and assembly.</title>
        <authorList>
            <person name="Chhetri G."/>
        </authorList>
    </citation>
    <scope>NUCLEOTIDE SEQUENCE [LARGE SCALE GENOMIC DNA]</scope>
    <source>
        <strain evidence="3 4">17mud1-8</strain>
    </source>
</reference>